<reference evidence="2" key="1">
    <citation type="submission" date="2017-03" db="EMBL/GenBank/DDBJ databases">
        <title>Phytopthora megakarya and P. palmivora, two closely related causual agents of cacao black pod achieved similar genome size and gene model numbers by different mechanisms.</title>
        <authorList>
            <person name="Ali S."/>
            <person name="Shao J."/>
            <person name="Larry D.J."/>
            <person name="Kronmiller B."/>
            <person name="Shen D."/>
            <person name="Strem M.D."/>
            <person name="Melnick R.L."/>
            <person name="Guiltinan M.J."/>
            <person name="Tyler B.M."/>
            <person name="Meinhardt L.W."/>
            <person name="Bailey B.A."/>
        </authorList>
    </citation>
    <scope>NUCLEOTIDE SEQUENCE [LARGE SCALE GENOMIC DNA]</scope>
    <source>
        <strain evidence="2">zdho120</strain>
    </source>
</reference>
<comment type="caution">
    <text evidence="1">The sequence shown here is derived from an EMBL/GenBank/DDBJ whole genome shotgun (WGS) entry which is preliminary data.</text>
</comment>
<organism evidence="1 2">
    <name type="scientific">Phytophthora megakarya</name>
    <dbReference type="NCBI Taxonomy" id="4795"/>
    <lineage>
        <taxon>Eukaryota</taxon>
        <taxon>Sar</taxon>
        <taxon>Stramenopiles</taxon>
        <taxon>Oomycota</taxon>
        <taxon>Peronosporomycetes</taxon>
        <taxon>Peronosporales</taxon>
        <taxon>Peronosporaceae</taxon>
        <taxon>Phytophthora</taxon>
    </lineage>
</organism>
<evidence type="ECO:0000313" key="2">
    <source>
        <dbReference type="Proteomes" id="UP000198211"/>
    </source>
</evidence>
<dbReference type="EMBL" id="NBNE01000125">
    <property type="protein sequence ID" value="OWZ22580.1"/>
    <property type="molecule type" value="Genomic_DNA"/>
</dbReference>
<evidence type="ECO:0000313" key="1">
    <source>
        <dbReference type="EMBL" id="OWZ22580.1"/>
    </source>
</evidence>
<sequence length="139" mass="15516">MSVTPEDSNIPDLDNWLVRYCRATHPSGEQVGGWMVYQLQRDGSGVLSSAGSMSFESRGTPIDNAKWVLTRGMAEVNRITDPTQVLLRVESMEAAMSIPKTRTPANPHDTQYNCEIWQFFAVQWGKPHLNELIAGSHTP</sequence>
<accession>A0A225X062</accession>
<protein>
    <submittedName>
        <fullName evidence="1">Uncharacterized protein</fullName>
    </submittedName>
</protein>
<keyword evidence="2" id="KW-1185">Reference proteome</keyword>
<name>A0A225X062_9STRA</name>
<proteinExistence type="predicted"/>
<gene>
    <name evidence="1" type="ORF">PHMEG_0002694</name>
</gene>
<dbReference type="OrthoDB" id="144068at2759"/>
<dbReference type="AlphaFoldDB" id="A0A225X062"/>
<dbReference type="Proteomes" id="UP000198211">
    <property type="component" value="Unassembled WGS sequence"/>
</dbReference>